<dbReference type="PANTHER" id="PTHR11014">
    <property type="entry name" value="PEPTIDASE M20 FAMILY MEMBER"/>
    <property type="match status" value="1"/>
</dbReference>
<dbReference type="EMBL" id="AAXA02000008">
    <property type="protein sequence ID" value="EDR48194.1"/>
    <property type="molecule type" value="Genomic_DNA"/>
</dbReference>
<reference evidence="4 5" key="1">
    <citation type="submission" date="2007-10" db="EMBL/GenBank/DDBJ databases">
        <title>Draft genome sequence of Dorea formicigenerans(ATCC 27755).</title>
        <authorList>
            <person name="Sudarsanam P."/>
            <person name="Ley R."/>
            <person name="Guruge J."/>
            <person name="Turnbaugh P.J."/>
            <person name="Mahowald M."/>
            <person name="Liep D."/>
            <person name="Gordon J."/>
        </authorList>
    </citation>
    <scope>NUCLEOTIDE SEQUENCE [LARGE SCALE GENOMIC DNA]</scope>
    <source>
        <strain evidence="4 5">ATCC 27755</strain>
    </source>
</reference>
<dbReference type="GO" id="GO:0046872">
    <property type="term" value="F:metal ion binding"/>
    <property type="evidence" value="ECO:0007669"/>
    <property type="project" value="UniProtKB-KW"/>
</dbReference>
<feature type="domain" description="Peptidase M20 dimerisation" evidence="3">
    <location>
        <begin position="194"/>
        <end position="285"/>
    </location>
</feature>
<keyword evidence="1 4" id="KW-0378">Hydrolase</keyword>
<feature type="binding site" evidence="2">
    <location>
        <position position="108"/>
    </location>
    <ligand>
        <name>Mn(2+)</name>
        <dbReference type="ChEBI" id="CHEBI:29035"/>
        <label>2</label>
    </ligand>
</feature>
<dbReference type="PANTHER" id="PTHR11014:SF63">
    <property type="entry name" value="METALLOPEPTIDASE, PUTATIVE (AFU_ORTHOLOGUE AFUA_6G09600)-RELATED"/>
    <property type="match status" value="1"/>
</dbReference>
<organism evidence="4 5">
    <name type="scientific">Dorea formicigenerans ATCC 27755</name>
    <dbReference type="NCBI Taxonomy" id="411461"/>
    <lineage>
        <taxon>Bacteria</taxon>
        <taxon>Bacillati</taxon>
        <taxon>Bacillota</taxon>
        <taxon>Clostridia</taxon>
        <taxon>Lachnospirales</taxon>
        <taxon>Lachnospiraceae</taxon>
        <taxon>Dorea</taxon>
    </lineage>
</organism>
<accession>B0G2R5</accession>
<dbReference type="STRING" id="411461.DORFOR_00535"/>
<protein>
    <submittedName>
        <fullName evidence="4">Amidohydrolase</fullName>
    </submittedName>
</protein>
<dbReference type="Pfam" id="PF01546">
    <property type="entry name" value="Peptidase_M20"/>
    <property type="match status" value="1"/>
</dbReference>
<dbReference type="NCBIfam" id="TIGR01891">
    <property type="entry name" value="amidohydrolases"/>
    <property type="match status" value="1"/>
</dbReference>
<dbReference type="Gene3D" id="3.40.630.10">
    <property type="entry name" value="Zn peptidases"/>
    <property type="match status" value="1"/>
</dbReference>
<feature type="binding site" evidence="2">
    <location>
        <position position="142"/>
    </location>
    <ligand>
        <name>Mn(2+)</name>
        <dbReference type="ChEBI" id="CHEBI:29035"/>
        <label>2</label>
    </ligand>
</feature>
<sequence>MNKGESDMLQQYGGIQAYVLRIRRDLHKIPEIGLELPETEKFIKKELDALNIPYVCSERGSGIMATIEGAYHGKTIAFRTDMDALQLEEELDIDYKSLYPGYMHACGHDAHMAIMLGTARMLLTWKDSMHGVVRLIFQPGEETARGAEIAIEDGYVENVDAIFGLHIGTLFGKEIPCGKFIISSGCCMASYDHFIIKIKGESCHGSNPEKGIDPVQIASHLVLALQAIQTRELMGTIASVISIGKIIGGNQYNVIPDSVILEGTTRAVDESVRQYLAKRIEEIANMTAMTFGGECEFQIIWGAPPVVNDRYMADLAADAIEGTLGIQYVERHMESPCMAGEDFANYLNIVPGAFLYLSSSNTEKGTDYPHHSSRFNVDEDVLWEGVAGFNSIAKQILQN</sequence>
<feature type="binding site" evidence="2">
    <location>
        <position position="106"/>
    </location>
    <ligand>
        <name>Mn(2+)</name>
        <dbReference type="ChEBI" id="CHEBI:29035"/>
        <label>2</label>
    </ligand>
</feature>
<dbReference type="AlphaFoldDB" id="B0G2R5"/>
<dbReference type="InterPro" id="IPR036264">
    <property type="entry name" value="Bact_exopeptidase_dim_dom"/>
</dbReference>
<name>B0G2R5_9FIRM</name>
<evidence type="ECO:0000256" key="2">
    <source>
        <dbReference type="PIRSR" id="PIRSR005962-1"/>
    </source>
</evidence>
<feature type="binding site" evidence="2">
    <location>
        <position position="371"/>
    </location>
    <ligand>
        <name>Mn(2+)</name>
        <dbReference type="ChEBI" id="CHEBI:29035"/>
        <label>2</label>
    </ligand>
</feature>
<dbReference type="FunFam" id="3.30.70.360:FF:000001">
    <property type="entry name" value="N-acetyldiaminopimelate deacetylase"/>
    <property type="match status" value="1"/>
</dbReference>
<comment type="cofactor">
    <cofactor evidence="2">
        <name>Mn(2+)</name>
        <dbReference type="ChEBI" id="CHEBI:29035"/>
    </cofactor>
    <text evidence="2">The Mn(2+) ion enhances activity.</text>
</comment>
<dbReference type="Pfam" id="PF07687">
    <property type="entry name" value="M20_dimer"/>
    <property type="match status" value="1"/>
</dbReference>
<evidence type="ECO:0000256" key="1">
    <source>
        <dbReference type="ARBA" id="ARBA00022801"/>
    </source>
</evidence>
<proteinExistence type="predicted"/>
<dbReference type="GO" id="GO:0019877">
    <property type="term" value="P:diaminopimelate biosynthetic process"/>
    <property type="evidence" value="ECO:0007669"/>
    <property type="project" value="UniProtKB-ARBA"/>
</dbReference>
<dbReference type="GO" id="GO:0050118">
    <property type="term" value="F:N-acetyldiaminopimelate deacetylase activity"/>
    <property type="evidence" value="ECO:0007669"/>
    <property type="project" value="UniProtKB-ARBA"/>
</dbReference>
<evidence type="ECO:0000259" key="3">
    <source>
        <dbReference type="Pfam" id="PF07687"/>
    </source>
</evidence>
<dbReference type="SUPFAM" id="SSF53187">
    <property type="entry name" value="Zn-dependent exopeptidases"/>
    <property type="match status" value="1"/>
</dbReference>
<dbReference type="eggNOG" id="COG1473">
    <property type="taxonomic scope" value="Bacteria"/>
</dbReference>
<keyword evidence="2" id="KW-0464">Manganese</keyword>
<dbReference type="InterPro" id="IPR011650">
    <property type="entry name" value="Peptidase_M20_dimer"/>
</dbReference>
<keyword evidence="2" id="KW-0479">Metal-binding</keyword>
<feature type="binding site" evidence="2">
    <location>
        <position position="166"/>
    </location>
    <ligand>
        <name>Mn(2+)</name>
        <dbReference type="ChEBI" id="CHEBI:29035"/>
        <label>2</label>
    </ligand>
</feature>
<comment type="caution">
    <text evidence="4">The sequence shown here is derived from an EMBL/GenBank/DDBJ whole genome shotgun (WGS) entry which is preliminary data.</text>
</comment>
<gene>
    <name evidence="4" type="ORF">DORFOR_00535</name>
</gene>
<dbReference type="CDD" id="cd03886">
    <property type="entry name" value="M20_Acy1"/>
    <property type="match status" value="1"/>
</dbReference>
<dbReference type="SUPFAM" id="SSF55031">
    <property type="entry name" value="Bacterial exopeptidase dimerisation domain"/>
    <property type="match status" value="1"/>
</dbReference>
<dbReference type="Proteomes" id="UP000005359">
    <property type="component" value="Unassembled WGS sequence"/>
</dbReference>
<dbReference type="PIRSF" id="PIRSF005962">
    <property type="entry name" value="Pept_M20D_amidohydro"/>
    <property type="match status" value="1"/>
</dbReference>
<reference evidence="4 5" key="2">
    <citation type="submission" date="2007-10" db="EMBL/GenBank/DDBJ databases">
        <authorList>
            <person name="Fulton L."/>
            <person name="Clifton S."/>
            <person name="Fulton B."/>
            <person name="Xu J."/>
            <person name="Minx P."/>
            <person name="Pepin K.H."/>
            <person name="Johnson M."/>
            <person name="Thiruvilangam P."/>
            <person name="Bhonagiri V."/>
            <person name="Nash W.E."/>
            <person name="Wang C."/>
            <person name="Mardis E.R."/>
            <person name="Wilson R.K."/>
        </authorList>
    </citation>
    <scope>NUCLEOTIDE SEQUENCE [LARGE SCALE GENOMIC DNA]</scope>
    <source>
        <strain evidence="4 5">ATCC 27755</strain>
    </source>
</reference>
<evidence type="ECO:0000313" key="5">
    <source>
        <dbReference type="Proteomes" id="UP000005359"/>
    </source>
</evidence>
<evidence type="ECO:0000313" key="4">
    <source>
        <dbReference type="EMBL" id="EDR48194.1"/>
    </source>
</evidence>
<dbReference type="PaxDb" id="411461-DORFOR_00535"/>
<dbReference type="InterPro" id="IPR002933">
    <property type="entry name" value="Peptidase_M20"/>
</dbReference>
<dbReference type="Gene3D" id="3.30.70.360">
    <property type="match status" value="1"/>
</dbReference>
<dbReference type="InterPro" id="IPR017439">
    <property type="entry name" value="Amidohydrolase"/>
</dbReference>